<dbReference type="AlphaFoldDB" id="A0A256F2U1"/>
<organism evidence="3 4">
    <name type="scientific">Brucella grignonensis</name>
    <dbReference type="NCBI Taxonomy" id="94627"/>
    <lineage>
        <taxon>Bacteria</taxon>
        <taxon>Pseudomonadati</taxon>
        <taxon>Pseudomonadota</taxon>
        <taxon>Alphaproteobacteria</taxon>
        <taxon>Hyphomicrobiales</taxon>
        <taxon>Brucellaceae</taxon>
        <taxon>Brucella/Ochrobactrum group</taxon>
        <taxon>Brucella</taxon>
    </lineage>
</organism>
<comment type="caution">
    <text evidence="3">The sequence shown here is derived from an EMBL/GenBank/DDBJ whole genome shotgun (WGS) entry which is preliminary data.</text>
</comment>
<dbReference type="EMBL" id="NNRL01000164">
    <property type="protein sequence ID" value="OYR09167.1"/>
    <property type="molecule type" value="Genomic_DNA"/>
</dbReference>
<evidence type="ECO:0000313" key="4">
    <source>
        <dbReference type="Proteomes" id="UP000216478"/>
    </source>
</evidence>
<sequence length="66" mass="6935">MVTFSVPKMKCGGCADSVTSALRELDEKAIVNIDLDKKEVEFDGSASRDQALNALSAAGYPATVAQ</sequence>
<dbReference type="GO" id="GO:0046872">
    <property type="term" value="F:metal ion binding"/>
    <property type="evidence" value="ECO:0007669"/>
    <property type="project" value="UniProtKB-KW"/>
</dbReference>
<dbReference type="PROSITE" id="PS01047">
    <property type="entry name" value="HMA_1"/>
    <property type="match status" value="1"/>
</dbReference>
<dbReference type="PROSITE" id="PS50846">
    <property type="entry name" value="HMA_2"/>
    <property type="match status" value="1"/>
</dbReference>
<dbReference type="InterPro" id="IPR017969">
    <property type="entry name" value="Heavy-metal-associated_CS"/>
</dbReference>
<dbReference type="InterPro" id="IPR036163">
    <property type="entry name" value="HMA_dom_sf"/>
</dbReference>
<dbReference type="Proteomes" id="UP000216478">
    <property type="component" value="Unassembled WGS sequence"/>
</dbReference>
<proteinExistence type="predicted"/>
<evidence type="ECO:0000313" key="3">
    <source>
        <dbReference type="EMBL" id="OYR09167.1"/>
    </source>
</evidence>
<dbReference type="CDD" id="cd00371">
    <property type="entry name" value="HMA"/>
    <property type="match status" value="1"/>
</dbReference>
<accession>A0A256F2U1</accession>
<dbReference type="RefSeq" id="WP_094541999.1">
    <property type="nucleotide sequence ID" value="NZ_JBHEER010000001.1"/>
</dbReference>
<protein>
    <submittedName>
        <fullName evidence="3">Heavy-metal-associated domain protein</fullName>
    </submittedName>
</protein>
<reference evidence="3 4" key="1">
    <citation type="submission" date="2017-07" db="EMBL/GenBank/DDBJ databases">
        <title>Phylogenetic study on the rhizospheric bacterium Ochrobactrum sp. A44.</title>
        <authorList>
            <person name="Krzyzanowska D.M."/>
            <person name="Ossowicki A."/>
            <person name="Rajewska M."/>
            <person name="Maciag T."/>
            <person name="Kaczynski Z."/>
            <person name="Czerwicka M."/>
            <person name="Jafra S."/>
        </authorList>
    </citation>
    <scope>NUCLEOTIDE SEQUENCE [LARGE SCALE GENOMIC DNA]</scope>
    <source>
        <strain evidence="3 4">OgA9a</strain>
    </source>
</reference>
<evidence type="ECO:0000259" key="2">
    <source>
        <dbReference type="PROSITE" id="PS50846"/>
    </source>
</evidence>
<dbReference type="SUPFAM" id="SSF55008">
    <property type="entry name" value="HMA, heavy metal-associated domain"/>
    <property type="match status" value="1"/>
</dbReference>
<dbReference type="InterPro" id="IPR006121">
    <property type="entry name" value="HMA_dom"/>
</dbReference>
<feature type="domain" description="HMA" evidence="2">
    <location>
        <begin position="1"/>
        <end position="63"/>
    </location>
</feature>
<name>A0A256F2U1_9HYPH</name>
<gene>
    <name evidence="3" type="ORF">CEV33_2894</name>
</gene>
<dbReference type="Gene3D" id="3.30.70.100">
    <property type="match status" value="1"/>
</dbReference>
<dbReference type="Pfam" id="PF00403">
    <property type="entry name" value="HMA"/>
    <property type="match status" value="1"/>
</dbReference>
<keyword evidence="1" id="KW-0479">Metal-binding</keyword>
<evidence type="ECO:0000256" key="1">
    <source>
        <dbReference type="ARBA" id="ARBA00022723"/>
    </source>
</evidence>
<keyword evidence="4" id="KW-1185">Reference proteome</keyword>
<dbReference type="OrthoDB" id="9801832at2"/>